<reference evidence="1 2" key="1">
    <citation type="submission" date="2018-05" db="EMBL/GenBank/DDBJ databases">
        <title>Streptomyces venezuelae.</title>
        <authorList>
            <person name="Kim W."/>
            <person name="Lee N."/>
            <person name="Cho B.-K."/>
        </authorList>
    </citation>
    <scope>NUCLEOTIDE SEQUENCE [LARGE SCALE GENOMIC DNA]</scope>
    <source>
        <strain evidence="1 2">ATCC 14585</strain>
    </source>
</reference>
<protein>
    <submittedName>
        <fullName evidence="1">Uncharacterized protein</fullName>
    </submittedName>
</protein>
<gene>
    <name evidence="1" type="ORF">DEJ49_12140</name>
</gene>
<dbReference type="Proteomes" id="UP000324015">
    <property type="component" value="Chromosome"/>
</dbReference>
<name>A0A5P2CGR4_STRVZ</name>
<proteinExistence type="predicted"/>
<accession>A0A5P2CGR4</accession>
<dbReference type="EMBL" id="CP029191">
    <property type="protein sequence ID" value="QES41663.1"/>
    <property type="molecule type" value="Genomic_DNA"/>
</dbReference>
<evidence type="ECO:0000313" key="1">
    <source>
        <dbReference type="EMBL" id="QES41663.1"/>
    </source>
</evidence>
<dbReference type="AlphaFoldDB" id="A0A5P2CGR4"/>
<sequence>MTSSDSGPAVWLFSPEGAAHLLDGLLRAHTLGCVGCRTEACEEGARMRRALRAVRTVLKGPEPPVPL</sequence>
<evidence type="ECO:0000313" key="2">
    <source>
        <dbReference type="Proteomes" id="UP000324015"/>
    </source>
</evidence>
<organism evidence="1 2">
    <name type="scientific">Streptomyces venezuelae</name>
    <dbReference type="NCBI Taxonomy" id="54571"/>
    <lineage>
        <taxon>Bacteria</taxon>
        <taxon>Bacillati</taxon>
        <taxon>Actinomycetota</taxon>
        <taxon>Actinomycetes</taxon>
        <taxon>Kitasatosporales</taxon>
        <taxon>Streptomycetaceae</taxon>
        <taxon>Streptomyces</taxon>
    </lineage>
</organism>